<accession>A0A8D7BAL0</accession>
<feature type="non-terminal residue" evidence="1">
    <location>
        <position position="1"/>
    </location>
</feature>
<organism evidence="1">
    <name type="scientific">Musa acuminata subsp. malaccensis</name>
    <name type="common">Wild banana</name>
    <name type="synonym">Musa malaccensis</name>
    <dbReference type="NCBI Taxonomy" id="214687"/>
    <lineage>
        <taxon>Eukaryota</taxon>
        <taxon>Viridiplantae</taxon>
        <taxon>Streptophyta</taxon>
        <taxon>Embryophyta</taxon>
        <taxon>Tracheophyta</taxon>
        <taxon>Spermatophyta</taxon>
        <taxon>Magnoliopsida</taxon>
        <taxon>Liliopsida</taxon>
        <taxon>Zingiberales</taxon>
        <taxon>Musaceae</taxon>
        <taxon>Musa</taxon>
    </lineage>
</organism>
<feature type="non-terminal residue" evidence="1">
    <location>
        <position position="62"/>
    </location>
</feature>
<gene>
    <name evidence="1" type="ORF">GSMUA_73950.1</name>
</gene>
<sequence>LHAAAESKDQKVRGLLLDPVVGESAAVLELLAGEDESLLVGRDAFHVLDLGLEVIDGVRAFH</sequence>
<dbReference type="EMBL" id="HG996467">
    <property type="protein sequence ID" value="CAG1862501.1"/>
    <property type="molecule type" value="Genomic_DNA"/>
</dbReference>
<evidence type="ECO:0000313" key="1">
    <source>
        <dbReference type="EMBL" id="CAG1862501.1"/>
    </source>
</evidence>
<reference evidence="1" key="1">
    <citation type="submission" date="2021-03" db="EMBL/GenBank/DDBJ databases">
        <authorList>
            <consortium name="Genoscope - CEA"/>
            <person name="William W."/>
        </authorList>
    </citation>
    <scope>NUCLEOTIDE SEQUENCE</scope>
    <source>
        <strain evidence="1">Doubled-haploid Pahang</strain>
    </source>
</reference>
<protein>
    <submittedName>
        <fullName evidence="1">(wild Malaysian banana) hypothetical protein</fullName>
    </submittedName>
</protein>
<name>A0A8D7BAL0_MUSAM</name>
<proteinExistence type="predicted"/>
<dbReference type="AlphaFoldDB" id="A0A8D7BAL0"/>